<keyword evidence="2" id="KW-1185">Reference proteome</keyword>
<organism evidence="1 2">
    <name type="scientific">Zasmidium cellare</name>
    <name type="common">Wine cellar mold</name>
    <name type="synonym">Racodium cellare</name>
    <dbReference type="NCBI Taxonomy" id="395010"/>
    <lineage>
        <taxon>Eukaryota</taxon>
        <taxon>Fungi</taxon>
        <taxon>Dikarya</taxon>
        <taxon>Ascomycota</taxon>
        <taxon>Pezizomycotina</taxon>
        <taxon>Dothideomycetes</taxon>
        <taxon>Dothideomycetidae</taxon>
        <taxon>Mycosphaerellales</taxon>
        <taxon>Mycosphaerellaceae</taxon>
        <taxon>Zasmidium</taxon>
    </lineage>
</organism>
<gene>
    <name evidence="1" type="ORF">PRZ48_006116</name>
</gene>
<evidence type="ECO:0000313" key="2">
    <source>
        <dbReference type="Proteomes" id="UP001305779"/>
    </source>
</evidence>
<proteinExistence type="predicted"/>
<dbReference type="Proteomes" id="UP001305779">
    <property type="component" value="Unassembled WGS sequence"/>
</dbReference>
<comment type="caution">
    <text evidence="1">The sequence shown here is derived from an EMBL/GenBank/DDBJ whole genome shotgun (WGS) entry which is preliminary data.</text>
</comment>
<sequence length="218" mass="24326">MSPELPSAMEIDTVSEEHGILQNLRDQCTNFETLLEQAETQYIRQGLQFHCMPPSANWPLKHVRQIRAAFVVTDGHIPDNPASNRFMTTLEHLSKQLSEAKGSCEAGHVQSLRDLLDKAATDLTAFNYDLAGLDTVAKELAALSGLRDLSVDVKAEPENETPDTGFRANRALWSWVMELPVVKQWLNKASAVSEELAFVKVVKLGDVEVQKKLLWVSE</sequence>
<accession>A0ABR0EN61</accession>
<name>A0ABR0EN61_ZASCE</name>
<evidence type="ECO:0000313" key="1">
    <source>
        <dbReference type="EMBL" id="KAK4502690.1"/>
    </source>
</evidence>
<reference evidence="1 2" key="1">
    <citation type="journal article" date="2023" name="G3 (Bethesda)">
        <title>A chromosome-level genome assembly of Zasmidium syzygii isolated from banana leaves.</title>
        <authorList>
            <person name="van Westerhoven A.C."/>
            <person name="Mehrabi R."/>
            <person name="Talebi R."/>
            <person name="Steentjes M.B.F."/>
            <person name="Corcolon B."/>
            <person name="Chong P.A."/>
            <person name="Kema G.H.J."/>
            <person name="Seidl M.F."/>
        </authorList>
    </citation>
    <scope>NUCLEOTIDE SEQUENCE [LARGE SCALE GENOMIC DNA]</scope>
    <source>
        <strain evidence="1 2">P124</strain>
    </source>
</reference>
<dbReference type="EMBL" id="JAXOVC010000004">
    <property type="protein sequence ID" value="KAK4502690.1"/>
    <property type="molecule type" value="Genomic_DNA"/>
</dbReference>
<protein>
    <submittedName>
        <fullName evidence="1">Uncharacterized protein</fullName>
    </submittedName>
</protein>